<evidence type="ECO:0000313" key="8">
    <source>
        <dbReference type="Proteomes" id="UP000232587"/>
    </source>
</evidence>
<evidence type="ECO:0000256" key="1">
    <source>
        <dbReference type="ARBA" id="ARBA00004829"/>
    </source>
</evidence>
<name>A0A2N0HJQ1_9SPHN</name>
<evidence type="ECO:0000256" key="2">
    <source>
        <dbReference type="ARBA" id="ARBA00006046"/>
    </source>
</evidence>
<dbReference type="Proteomes" id="UP000232587">
    <property type="component" value="Unassembled WGS sequence"/>
</dbReference>
<dbReference type="PANTHER" id="PTHR43734">
    <property type="entry name" value="PHYTOENE DESATURASE"/>
    <property type="match status" value="1"/>
</dbReference>
<sequence>MPAAPSLPGSRHVAVIGAGLGGLATALRLRAAGIAVTVIEARPTVGGHSHALTRDGFTFCAGPTTTTDRPGLEELWALTGTAVERDVPLFAVNPHCRFSWPDGTSFDLAADDAAAAQDVARFAPGDLAGFQDYSRIAAAQFTEFRGRPGPTPFADLREMAGHAPQLARAQAWRSLWSLIGAHVKDERLREALAVPALMDGADPFTASALLASGFARARQGGLWWPMGGPAALCTALAKRFEAMGGTVRLHDPVCRVHTLGNRAHEIETQSGWRQRFDAVVSTADRDHTWRDLLAGTLRADTMSARLRSRPHAFGLFTVHFALEGTWPGIPHQMALMGPRFRALIEDITIHGVLPQDQLIWLSHPSLADPTLAPPGKSVFHAQVPVANLGKLPIDWETVGPLLEQRVLDEVGRRLVPDIRDRLITSFHTTPRDAMLDFNAAKGTAFGLAPLPLWHAGSTHPRRDKSIGNLYFAGAAAAPGGGMPAALASSRACAALIVEALT</sequence>
<comment type="pathway">
    <text evidence="1 5">Carotenoid biosynthesis.</text>
</comment>
<dbReference type="NCBIfam" id="TIGR02734">
    <property type="entry name" value="crtI_fam"/>
    <property type="match status" value="1"/>
</dbReference>
<accession>A0A2N0HJQ1</accession>
<keyword evidence="4 5" id="KW-0560">Oxidoreductase</keyword>
<dbReference type="InterPro" id="IPR002937">
    <property type="entry name" value="Amino_oxidase"/>
</dbReference>
<gene>
    <name evidence="7" type="ORF">B0I00_1386</name>
</gene>
<keyword evidence="3 5" id="KW-0125">Carotenoid biosynthesis</keyword>
<dbReference type="SUPFAM" id="SSF51905">
    <property type="entry name" value="FAD/NAD(P)-binding domain"/>
    <property type="match status" value="1"/>
</dbReference>
<dbReference type="GO" id="GO:0016117">
    <property type="term" value="P:carotenoid biosynthetic process"/>
    <property type="evidence" value="ECO:0007669"/>
    <property type="project" value="UniProtKB-KW"/>
</dbReference>
<dbReference type="AlphaFoldDB" id="A0A2N0HJQ1"/>
<dbReference type="Pfam" id="PF01593">
    <property type="entry name" value="Amino_oxidase"/>
    <property type="match status" value="1"/>
</dbReference>
<proteinExistence type="inferred from homology"/>
<organism evidence="7 8">
    <name type="scientific">Novosphingobium kunmingense</name>
    <dbReference type="NCBI Taxonomy" id="1211806"/>
    <lineage>
        <taxon>Bacteria</taxon>
        <taxon>Pseudomonadati</taxon>
        <taxon>Pseudomonadota</taxon>
        <taxon>Alphaproteobacteria</taxon>
        <taxon>Sphingomonadales</taxon>
        <taxon>Sphingomonadaceae</taxon>
        <taxon>Novosphingobium</taxon>
    </lineage>
</organism>
<keyword evidence="8" id="KW-1185">Reference proteome</keyword>
<dbReference type="PANTHER" id="PTHR43734:SF3">
    <property type="entry name" value="B-CAROTENE KETOLASE"/>
    <property type="match status" value="1"/>
</dbReference>
<comment type="caution">
    <text evidence="7">The sequence shown here is derived from an EMBL/GenBank/DDBJ whole genome shotgun (WGS) entry which is preliminary data.</text>
</comment>
<dbReference type="OrthoDB" id="9774675at2"/>
<reference evidence="7 8" key="1">
    <citation type="submission" date="2017-11" db="EMBL/GenBank/DDBJ databases">
        <title>Genomic Encyclopedia of Type Strains, Phase III (KMG-III): the genomes of soil and plant-associated and newly described type strains.</title>
        <authorList>
            <person name="Whitman W."/>
        </authorList>
    </citation>
    <scope>NUCLEOTIDE SEQUENCE [LARGE SCALE GENOMIC DNA]</scope>
    <source>
        <strain evidence="7 8">CGMCC 1.12274</strain>
    </source>
</reference>
<evidence type="ECO:0000256" key="3">
    <source>
        <dbReference type="ARBA" id="ARBA00022746"/>
    </source>
</evidence>
<evidence type="ECO:0000313" key="7">
    <source>
        <dbReference type="EMBL" id="PKB19157.1"/>
    </source>
</evidence>
<feature type="domain" description="Amine oxidase" evidence="6">
    <location>
        <begin position="20"/>
        <end position="496"/>
    </location>
</feature>
<comment type="similarity">
    <text evidence="2 5">Belongs to the carotenoid/retinoid oxidoreductase family.</text>
</comment>
<dbReference type="RefSeq" id="WP_100866663.1">
    <property type="nucleotide sequence ID" value="NZ_PHUF01000003.1"/>
</dbReference>
<dbReference type="Gene3D" id="3.50.50.60">
    <property type="entry name" value="FAD/NAD(P)-binding domain"/>
    <property type="match status" value="2"/>
</dbReference>
<evidence type="ECO:0000256" key="4">
    <source>
        <dbReference type="ARBA" id="ARBA00023002"/>
    </source>
</evidence>
<dbReference type="EMBL" id="PHUF01000003">
    <property type="protein sequence ID" value="PKB19157.1"/>
    <property type="molecule type" value="Genomic_DNA"/>
</dbReference>
<dbReference type="InterPro" id="IPR036188">
    <property type="entry name" value="FAD/NAD-bd_sf"/>
</dbReference>
<evidence type="ECO:0000256" key="5">
    <source>
        <dbReference type="RuleBase" id="RU362075"/>
    </source>
</evidence>
<dbReference type="InterPro" id="IPR014105">
    <property type="entry name" value="Carotenoid/retinoid_OxRdtase"/>
</dbReference>
<evidence type="ECO:0000259" key="6">
    <source>
        <dbReference type="Pfam" id="PF01593"/>
    </source>
</evidence>
<protein>
    <submittedName>
        <fullName evidence="7">Phytoene desaturase</fullName>
    </submittedName>
</protein>
<dbReference type="GO" id="GO:0016491">
    <property type="term" value="F:oxidoreductase activity"/>
    <property type="evidence" value="ECO:0007669"/>
    <property type="project" value="UniProtKB-KW"/>
</dbReference>